<feature type="region of interest" description="Disordered" evidence="1">
    <location>
        <begin position="108"/>
        <end position="129"/>
    </location>
</feature>
<evidence type="ECO:0000313" key="3">
    <source>
        <dbReference type="Proteomes" id="UP001176940"/>
    </source>
</evidence>
<feature type="compositionally biased region" description="Polar residues" evidence="1">
    <location>
        <begin position="113"/>
        <end position="129"/>
    </location>
</feature>
<evidence type="ECO:0008006" key="4">
    <source>
        <dbReference type="Google" id="ProtNLM"/>
    </source>
</evidence>
<protein>
    <recommendedName>
        <fullName evidence="4">Prolactin receptor</fullName>
    </recommendedName>
</protein>
<accession>A0ABN9LQ80</accession>
<comment type="caution">
    <text evidence="2">The sequence shown here is derived from an EMBL/GenBank/DDBJ whole genome shotgun (WGS) entry which is preliminary data.</text>
</comment>
<feature type="region of interest" description="Disordered" evidence="1">
    <location>
        <begin position="24"/>
        <end position="71"/>
    </location>
</feature>
<sequence length="129" mass="14067">RRCSDTDNDPNRCSVAVWSLESCHTDRSPATNDAGNQGKHRPHSSTGSDGVAVIRSVARKEKDPKNNKEENGLFIETKSSVCLFSPSKISKTIFDDVPLAQVCILPRGEDETGQISGSRPSRSTIGTWH</sequence>
<gene>
    <name evidence="2" type="ORF">RIMI_LOCUS11382948</name>
</gene>
<reference evidence="2" key="1">
    <citation type="submission" date="2023-07" db="EMBL/GenBank/DDBJ databases">
        <authorList>
            <person name="Stuckert A."/>
        </authorList>
    </citation>
    <scope>NUCLEOTIDE SEQUENCE</scope>
</reference>
<feature type="non-terminal residue" evidence="2">
    <location>
        <position position="1"/>
    </location>
</feature>
<dbReference type="EMBL" id="CAUEEQ010025678">
    <property type="protein sequence ID" value="CAJ0946664.1"/>
    <property type="molecule type" value="Genomic_DNA"/>
</dbReference>
<evidence type="ECO:0000313" key="2">
    <source>
        <dbReference type="EMBL" id="CAJ0946664.1"/>
    </source>
</evidence>
<proteinExistence type="predicted"/>
<feature type="compositionally biased region" description="Basic and acidic residues" evidence="1">
    <location>
        <begin position="58"/>
        <end position="71"/>
    </location>
</feature>
<evidence type="ECO:0000256" key="1">
    <source>
        <dbReference type="SAM" id="MobiDB-lite"/>
    </source>
</evidence>
<keyword evidence="3" id="KW-1185">Reference proteome</keyword>
<dbReference type="Proteomes" id="UP001176940">
    <property type="component" value="Unassembled WGS sequence"/>
</dbReference>
<organism evidence="2 3">
    <name type="scientific">Ranitomeya imitator</name>
    <name type="common">mimic poison frog</name>
    <dbReference type="NCBI Taxonomy" id="111125"/>
    <lineage>
        <taxon>Eukaryota</taxon>
        <taxon>Metazoa</taxon>
        <taxon>Chordata</taxon>
        <taxon>Craniata</taxon>
        <taxon>Vertebrata</taxon>
        <taxon>Euteleostomi</taxon>
        <taxon>Amphibia</taxon>
        <taxon>Batrachia</taxon>
        <taxon>Anura</taxon>
        <taxon>Neobatrachia</taxon>
        <taxon>Hyloidea</taxon>
        <taxon>Dendrobatidae</taxon>
        <taxon>Dendrobatinae</taxon>
        <taxon>Ranitomeya</taxon>
    </lineage>
</organism>
<name>A0ABN9LQ80_9NEOB</name>